<dbReference type="InterPro" id="IPR052739">
    <property type="entry name" value="FAAH2"/>
</dbReference>
<reference evidence="1" key="1">
    <citation type="submission" date="2016-04" db="EMBL/GenBank/DDBJ databases">
        <authorList>
            <person name="Calderon-Fernandez G.M.Sr."/>
        </authorList>
    </citation>
    <scope>NUCLEOTIDE SEQUENCE</scope>
    <source>
        <strain evidence="1">Int1</strain>
        <tissue evidence="1">Integument</tissue>
    </source>
</reference>
<dbReference type="EMBL" id="GEMB01001457">
    <property type="protein sequence ID" value="JAS01699.1"/>
    <property type="molecule type" value="Transcribed_RNA"/>
</dbReference>
<dbReference type="AlphaFoldDB" id="A0A161MRM4"/>
<dbReference type="PANTHER" id="PTHR43372">
    <property type="entry name" value="FATTY-ACID AMIDE HYDROLASE"/>
    <property type="match status" value="1"/>
</dbReference>
<name>A0A161MRM4_TRIIF</name>
<evidence type="ECO:0000313" key="1">
    <source>
        <dbReference type="EMBL" id="JAS01699.1"/>
    </source>
</evidence>
<keyword evidence="1" id="KW-0378">Hydrolase</keyword>
<protein>
    <submittedName>
        <fullName evidence="1">Putative fatty-acid amide hydrolase 2 CG8839-like protein</fullName>
        <ecNumber evidence="1">6.3.5.-</ecNumber>
    </submittedName>
</protein>
<dbReference type="GO" id="GO:0012505">
    <property type="term" value="C:endomembrane system"/>
    <property type="evidence" value="ECO:0007669"/>
    <property type="project" value="TreeGrafter"/>
</dbReference>
<dbReference type="EC" id="6.3.5.-" evidence="1"/>
<dbReference type="GO" id="GO:0016787">
    <property type="term" value="F:hydrolase activity"/>
    <property type="evidence" value="ECO:0007669"/>
    <property type="project" value="UniProtKB-KW"/>
</dbReference>
<reference evidence="1" key="2">
    <citation type="journal article" date="2017" name="J. Med. Entomol.">
        <title>Transcriptome Analysis of the Triatoma infestans (Hemiptera: Reduviidae) Integument.</title>
        <authorList>
            <person name="Calderon-Fernandez G.M."/>
            <person name="Moriconi D.E."/>
            <person name="Dulbecco A.B."/>
            <person name="Juarez M.P."/>
        </authorList>
    </citation>
    <scope>NUCLEOTIDE SEQUENCE</scope>
    <source>
        <strain evidence="1">Int1</strain>
        <tissue evidence="1">Integument</tissue>
    </source>
</reference>
<sequence length="164" mass="18935">MARHAEDLTLLMNVLGGERAHSLELDKPVDLREINVFFMEEATNSLVAVPVEKEIKIRMQEAVHYLKTAYGCHTERGKFELADSIYIGCALVLALKEMPKLLDYSLTKKKGEQNIFFETLKSIFGLSEFSSFGTFFALIQQLNLFSQSKYEMYYKQNENLQEKF</sequence>
<proteinExistence type="predicted"/>
<dbReference type="GO" id="GO:0016874">
    <property type="term" value="F:ligase activity"/>
    <property type="evidence" value="ECO:0007669"/>
    <property type="project" value="UniProtKB-KW"/>
</dbReference>
<keyword evidence="1" id="KW-0436">Ligase</keyword>
<organism evidence="1">
    <name type="scientific">Triatoma infestans</name>
    <name type="common">Assassin bug</name>
    <dbReference type="NCBI Taxonomy" id="30076"/>
    <lineage>
        <taxon>Eukaryota</taxon>
        <taxon>Metazoa</taxon>
        <taxon>Ecdysozoa</taxon>
        <taxon>Arthropoda</taxon>
        <taxon>Hexapoda</taxon>
        <taxon>Insecta</taxon>
        <taxon>Pterygota</taxon>
        <taxon>Neoptera</taxon>
        <taxon>Paraneoptera</taxon>
        <taxon>Hemiptera</taxon>
        <taxon>Heteroptera</taxon>
        <taxon>Panheteroptera</taxon>
        <taxon>Cimicomorpha</taxon>
        <taxon>Reduviidae</taxon>
        <taxon>Triatominae</taxon>
        <taxon>Triatoma</taxon>
    </lineage>
</organism>
<dbReference type="PANTHER" id="PTHR43372:SF3">
    <property type="entry name" value="AT07710P-RELATED"/>
    <property type="match status" value="1"/>
</dbReference>
<accession>A0A161MRM4</accession>